<feature type="chain" id="PRO_5042818942" evidence="5">
    <location>
        <begin position="31"/>
        <end position="422"/>
    </location>
</feature>
<evidence type="ECO:0000256" key="3">
    <source>
        <dbReference type="ARBA" id="ARBA00022737"/>
    </source>
</evidence>
<feature type="signal peptide" evidence="5">
    <location>
        <begin position="1"/>
        <end position="30"/>
    </location>
</feature>
<evidence type="ECO:0000256" key="4">
    <source>
        <dbReference type="SAM" id="Phobius"/>
    </source>
</evidence>
<evidence type="ECO:0000313" key="7">
    <source>
        <dbReference type="Proteomes" id="UP001378592"/>
    </source>
</evidence>
<evidence type="ECO:0000256" key="1">
    <source>
        <dbReference type="ARBA" id="ARBA00022614"/>
    </source>
</evidence>
<keyword evidence="2 5" id="KW-0732">Signal</keyword>
<dbReference type="GO" id="GO:0005886">
    <property type="term" value="C:plasma membrane"/>
    <property type="evidence" value="ECO:0007669"/>
    <property type="project" value="TreeGrafter"/>
</dbReference>
<keyword evidence="4" id="KW-1133">Transmembrane helix</keyword>
<accession>A0AAN9VFK5</accession>
<dbReference type="InterPro" id="IPR032675">
    <property type="entry name" value="LRR_dom_sf"/>
</dbReference>
<feature type="transmembrane region" description="Helical" evidence="4">
    <location>
        <begin position="346"/>
        <end position="370"/>
    </location>
</feature>
<evidence type="ECO:0000256" key="5">
    <source>
        <dbReference type="SAM" id="SignalP"/>
    </source>
</evidence>
<dbReference type="SUPFAM" id="SSF52058">
    <property type="entry name" value="L domain-like"/>
    <property type="match status" value="1"/>
</dbReference>
<keyword evidence="4" id="KW-0812">Transmembrane</keyword>
<keyword evidence="1" id="KW-0433">Leucine-rich repeat</keyword>
<evidence type="ECO:0000313" key="6">
    <source>
        <dbReference type="EMBL" id="KAK7862071.1"/>
    </source>
</evidence>
<dbReference type="PANTHER" id="PTHR24369:SF210">
    <property type="entry name" value="CHAOPTIN-RELATED"/>
    <property type="match status" value="1"/>
</dbReference>
<keyword evidence="4" id="KW-0472">Membrane</keyword>
<dbReference type="Gene3D" id="3.80.10.10">
    <property type="entry name" value="Ribonuclease Inhibitor"/>
    <property type="match status" value="1"/>
</dbReference>
<dbReference type="InterPro" id="IPR050541">
    <property type="entry name" value="LRR_TM_domain-containing"/>
</dbReference>
<sequence>MAAPSAHARSRLAACLRALWLGALLAATVAAGATSECSRWPSDHQGSDWEHCRACLRARGQTPVDDASRTELVRSRPCSPLLDEVPGVICRLWAENCSISNISHAAFAQAPCLRRISLAANTISELDPLAFSGNHELLELGLQRNGLVLRRERPVINSTSLRILDLSFCNISVVFNLTFSAIPNVSILMLRANKIHALSYDVFASLSRLEVLDVSENAITRIDFASKLNFRCFYAERNPIKEVLPILVKFRSNGSLVFSQTVCCCNAASCDDRFAIRSASQWISKCEHCHNKFPIIEPTEQPTLLSNESSTAVVVKLKYDFDVRTHPISTTNLETKNTQKTHAANLTIILLCTVFSFLILVLTSIIVCLLKKQSKRNVKSDVFLARVVVPSLIYGQKEQVTDLDEESCSYLSVNHVYEVIPE</sequence>
<dbReference type="EMBL" id="JAZDUA010000289">
    <property type="protein sequence ID" value="KAK7862071.1"/>
    <property type="molecule type" value="Genomic_DNA"/>
</dbReference>
<dbReference type="InterPro" id="IPR001611">
    <property type="entry name" value="Leu-rich_rpt"/>
</dbReference>
<dbReference type="PROSITE" id="PS51450">
    <property type="entry name" value="LRR"/>
    <property type="match status" value="1"/>
</dbReference>
<gene>
    <name evidence="6" type="ORF">R5R35_011490</name>
</gene>
<name>A0AAN9VFK5_9ORTH</name>
<comment type="caution">
    <text evidence="6">The sequence shown here is derived from an EMBL/GenBank/DDBJ whole genome shotgun (WGS) entry which is preliminary data.</text>
</comment>
<dbReference type="PANTHER" id="PTHR24369">
    <property type="entry name" value="ANTIGEN BSP, PUTATIVE-RELATED"/>
    <property type="match status" value="1"/>
</dbReference>
<protein>
    <submittedName>
        <fullName evidence="6">Uncharacterized protein</fullName>
    </submittedName>
</protein>
<keyword evidence="7" id="KW-1185">Reference proteome</keyword>
<keyword evidence="3" id="KW-0677">Repeat</keyword>
<dbReference type="Proteomes" id="UP001378592">
    <property type="component" value="Unassembled WGS sequence"/>
</dbReference>
<evidence type="ECO:0000256" key="2">
    <source>
        <dbReference type="ARBA" id="ARBA00022729"/>
    </source>
</evidence>
<proteinExistence type="predicted"/>
<dbReference type="Pfam" id="PF13855">
    <property type="entry name" value="LRR_8"/>
    <property type="match status" value="2"/>
</dbReference>
<reference evidence="6 7" key="1">
    <citation type="submission" date="2024-03" db="EMBL/GenBank/DDBJ databases">
        <title>The genome assembly and annotation of the cricket Gryllus longicercus Weissman &amp; Gray.</title>
        <authorList>
            <person name="Szrajer S."/>
            <person name="Gray D."/>
            <person name="Ylla G."/>
        </authorList>
    </citation>
    <scope>NUCLEOTIDE SEQUENCE [LARGE SCALE GENOMIC DNA]</scope>
    <source>
        <strain evidence="6">DAG 2021-001</strain>
        <tissue evidence="6">Whole body minus gut</tissue>
    </source>
</reference>
<dbReference type="AlphaFoldDB" id="A0AAN9VFK5"/>
<organism evidence="6 7">
    <name type="scientific">Gryllus longicercus</name>
    <dbReference type="NCBI Taxonomy" id="2509291"/>
    <lineage>
        <taxon>Eukaryota</taxon>
        <taxon>Metazoa</taxon>
        <taxon>Ecdysozoa</taxon>
        <taxon>Arthropoda</taxon>
        <taxon>Hexapoda</taxon>
        <taxon>Insecta</taxon>
        <taxon>Pterygota</taxon>
        <taxon>Neoptera</taxon>
        <taxon>Polyneoptera</taxon>
        <taxon>Orthoptera</taxon>
        <taxon>Ensifera</taxon>
        <taxon>Gryllidea</taxon>
        <taxon>Grylloidea</taxon>
        <taxon>Gryllidae</taxon>
        <taxon>Gryllinae</taxon>
        <taxon>Gryllus</taxon>
    </lineage>
</organism>